<dbReference type="RefSeq" id="WP_406786888.1">
    <property type="nucleotide sequence ID" value="NZ_JBJIAA010000005.1"/>
</dbReference>
<dbReference type="InterPro" id="IPR027890">
    <property type="entry name" value="DUF4491"/>
</dbReference>
<evidence type="ECO:0000313" key="2">
    <source>
        <dbReference type="EMBL" id="MFL0250223.1"/>
    </source>
</evidence>
<keyword evidence="1" id="KW-0812">Transmembrane</keyword>
<dbReference type="Pfam" id="PF14898">
    <property type="entry name" value="DUF4491"/>
    <property type="match status" value="1"/>
</dbReference>
<keyword evidence="1" id="KW-1133">Transmembrane helix</keyword>
<keyword evidence="3" id="KW-1185">Reference proteome</keyword>
<sequence length="94" mass="10642">MNKDGIIIGIASFLIIGVFHPIVIKCEYYFTKKIWPLFLVLGIIFAAASLYIKSTVLSAIIGVIGFSCFWSIGEIFNQEKRVEKGWFPKNPNKK</sequence>
<feature type="transmembrane region" description="Helical" evidence="1">
    <location>
        <begin position="6"/>
        <end position="23"/>
    </location>
</feature>
<name>A0ABW8TET1_9CLOT</name>
<keyword evidence="1" id="KW-0472">Membrane</keyword>
<dbReference type="EMBL" id="JBJIAA010000005">
    <property type="protein sequence ID" value="MFL0250223.1"/>
    <property type="molecule type" value="Genomic_DNA"/>
</dbReference>
<evidence type="ECO:0000313" key="3">
    <source>
        <dbReference type="Proteomes" id="UP001623592"/>
    </source>
</evidence>
<feature type="transmembrane region" description="Helical" evidence="1">
    <location>
        <begin position="35"/>
        <end position="52"/>
    </location>
</feature>
<dbReference type="Proteomes" id="UP001623592">
    <property type="component" value="Unassembled WGS sequence"/>
</dbReference>
<proteinExistence type="predicted"/>
<organism evidence="2 3">
    <name type="scientific">Clostridium neuense</name>
    <dbReference type="NCBI Taxonomy" id="1728934"/>
    <lineage>
        <taxon>Bacteria</taxon>
        <taxon>Bacillati</taxon>
        <taxon>Bacillota</taxon>
        <taxon>Clostridia</taxon>
        <taxon>Eubacteriales</taxon>
        <taxon>Clostridiaceae</taxon>
        <taxon>Clostridium</taxon>
    </lineage>
</organism>
<protein>
    <submittedName>
        <fullName evidence="2">DUF4491 family protein</fullName>
    </submittedName>
</protein>
<comment type="caution">
    <text evidence="2">The sequence shown here is derived from an EMBL/GenBank/DDBJ whole genome shotgun (WGS) entry which is preliminary data.</text>
</comment>
<accession>A0ABW8TET1</accession>
<gene>
    <name evidence="2" type="ORF">ACJDT4_07285</name>
</gene>
<reference evidence="2 3" key="1">
    <citation type="submission" date="2024-11" db="EMBL/GenBank/DDBJ databases">
        <authorList>
            <person name="Heng Y.C."/>
            <person name="Lim A.C.H."/>
            <person name="Lee J.K.Y."/>
            <person name="Kittelmann S."/>
        </authorList>
    </citation>
    <scope>NUCLEOTIDE SEQUENCE [LARGE SCALE GENOMIC DNA]</scope>
    <source>
        <strain evidence="2 3">WILCCON 0114</strain>
    </source>
</reference>
<evidence type="ECO:0000256" key="1">
    <source>
        <dbReference type="SAM" id="Phobius"/>
    </source>
</evidence>
<feature type="transmembrane region" description="Helical" evidence="1">
    <location>
        <begin position="58"/>
        <end position="76"/>
    </location>
</feature>